<evidence type="ECO:0000313" key="2">
    <source>
        <dbReference type="Proteomes" id="UP000183832"/>
    </source>
</evidence>
<dbReference type="OrthoDB" id="10062131at2759"/>
<reference evidence="1 2" key="1">
    <citation type="submission" date="2015-04" db="EMBL/GenBank/DDBJ databases">
        <authorList>
            <person name="Syromyatnikov M.Y."/>
            <person name="Popov V.N."/>
        </authorList>
    </citation>
    <scope>NUCLEOTIDE SEQUENCE [LARGE SCALE GENOMIC DNA]</scope>
</reference>
<name>A0A1J1HIU6_9DIPT</name>
<accession>A0A1J1HIU6</accession>
<dbReference type="Proteomes" id="UP000183832">
    <property type="component" value="Unassembled WGS sequence"/>
</dbReference>
<dbReference type="EMBL" id="CVRI01000004">
    <property type="protein sequence ID" value="CRK87324.1"/>
    <property type="molecule type" value="Genomic_DNA"/>
</dbReference>
<organism evidence="1 2">
    <name type="scientific">Clunio marinus</name>
    <dbReference type="NCBI Taxonomy" id="568069"/>
    <lineage>
        <taxon>Eukaryota</taxon>
        <taxon>Metazoa</taxon>
        <taxon>Ecdysozoa</taxon>
        <taxon>Arthropoda</taxon>
        <taxon>Hexapoda</taxon>
        <taxon>Insecta</taxon>
        <taxon>Pterygota</taxon>
        <taxon>Neoptera</taxon>
        <taxon>Endopterygota</taxon>
        <taxon>Diptera</taxon>
        <taxon>Nematocera</taxon>
        <taxon>Chironomoidea</taxon>
        <taxon>Chironomidae</taxon>
        <taxon>Clunio</taxon>
    </lineage>
</organism>
<protein>
    <submittedName>
        <fullName evidence="1">CLUMA_CG001126, isoform A</fullName>
    </submittedName>
</protein>
<sequence length="95" mass="10123">MIECMSQNSPTHRRAVYLPKPIIGTPENKGGFFGSGKTLESSQPSTATSTYSFGIKSPSETSTPLFRGLSKASATFSFGNVVQAPKTDETSKDSK</sequence>
<evidence type="ECO:0000313" key="1">
    <source>
        <dbReference type="EMBL" id="CRK87324.1"/>
    </source>
</evidence>
<gene>
    <name evidence="1" type="ORF">CLUMA_CG001126</name>
</gene>
<keyword evidence="2" id="KW-1185">Reference proteome</keyword>
<dbReference type="AlphaFoldDB" id="A0A1J1HIU6"/>
<proteinExistence type="predicted"/>